<proteinExistence type="predicted"/>
<accession>X1TYL4</accession>
<feature type="non-terminal residue" evidence="1">
    <location>
        <position position="1"/>
    </location>
</feature>
<reference evidence="1" key="1">
    <citation type="journal article" date="2014" name="Front. Microbiol.">
        <title>High frequency of phylogenetically diverse reductive dehalogenase-homologous genes in deep subseafloor sedimentary metagenomes.</title>
        <authorList>
            <person name="Kawai M."/>
            <person name="Futagami T."/>
            <person name="Toyoda A."/>
            <person name="Takaki Y."/>
            <person name="Nishi S."/>
            <person name="Hori S."/>
            <person name="Arai W."/>
            <person name="Tsubouchi T."/>
            <person name="Morono Y."/>
            <person name="Uchiyama I."/>
            <person name="Ito T."/>
            <person name="Fujiyama A."/>
            <person name="Inagaki F."/>
            <person name="Takami H."/>
        </authorList>
    </citation>
    <scope>NUCLEOTIDE SEQUENCE</scope>
    <source>
        <strain evidence="1">Expedition CK06-06</strain>
    </source>
</reference>
<protein>
    <submittedName>
        <fullName evidence="1">Uncharacterized protein</fullName>
    </submittedName>
</protein>
<dbReference type="EMBL" id="BARW01012553">
    <property type="protein sequence ID" value="GAI85134.1"/>
    <property type="molecule type" value="Genomic_DNA"/>
</dbReference>
<dbReference type="AlphaFoldDB" id="X1TYL4"/>
<gene>
    <name evidence="1" type="ORF">S12H4_23570</name>
</gene>
<evidence type="ECO:0000313" key="1">
    <source>
        <dbReference type="EMBL" id="GAI85134.1"/>
    </source>
</evidence>
<comment type="caution">
    <text evidence="1">The sequence shown here is derived from an EMBL/GenBank/DDBJ whole genome shotgun (WGS) entry which is preliminary data.</text>
</comment>
<sequence>AIKNKKVVLVEVKPSFYQGDIKKLNRLNINHIKNLALKLGLPSSWITSYKKFLIKAICIKTNKKEIDRLSIPEDFVVFAYNERQIIPYQRGEVLDQI</sequence>
<name>X1TYL4_9ZZZZ</name>
<organism evidence="1">
    <name type="scientific">marine sediment metagenome</name>
    <dbReference type="NCBI Taxonomy" id="412755"/>
    <lineage>
        <taxon>unclassified sequences</taxon>
        <taxon>metagenomes</taxon>
        <taxon>ecological metagenomes</taxon>
    </lineage>
</organism>